<comment type="caution">
    <text evidence="1">The sequence shown here is derived from an EMBL/GenBank/DDBJ whole genome shotgun (WGS) entry which is preliminary data.</text>
</comment>
<protein>
    <recommendedName>
        <fullName evidence="3">SMI1/KNR4 family protein</fullName>
    </recommendedName>
</protein>
<dbReference type="SUPFAM" id="SSF160631">
    <property type="entry name" value="SMI1/KNR4-like"/>
    <property type="match status" value="1"/>
</dbReference>
<keyword evidence="2" id="KW-1185">Reference proteome</keyword>
<dbReference type="Pfam" id="PF14568">
    <property type="entry name" value="SUKH_6"/>
    <property type="match status" value="1"/>
</dbReference>
<dbReference type="Proteomes" id="UP000477651">
    <property type="component" value="Unassembled WGS sequence"/>
</dbReference>
<gene>
    <name evidence="1" type="ORF">F9B74_05585</name>
</gene>
<evidence type="ECO:0008006" key="3">
    <source>
        <dbReference type="Google" id="ProtNLM"/>
    </source>
</evidence>
<reference evidence="1 2" key="1">
    <citation type="submission" date="2020-02" db="EMBL/GenBank/DDBJ databases">
        <title>Pelistega sp. NLN82 were isolated from wild rodents of the Hainan Island.</title>
        <authorList>
            <person name="Niu N."/>
            <person name="Zhou J."/>
        </authorList>
    </citation>
    <scope>NUCLEOTIDE SEQUENCE [LARGE SCALE GENOMIC DNA]</scope>
    <source>
        <strain evidence="1 2">NLN82</strain>
    </source>
</reference>
<evidence type="ECO:0000313" key="2">
    <source>
        <dbReference type="Proteomes" id="UP000477651"/>
    </source>
</evidence>
<proteinExistence type="predicted"/>
<dbReference type="Gene3D" id="3.40.1580.10">
    <property type="entry name" value="SMI1/KNR4-like"/>
    <property type="match status" value="1"/>
</dbReference>
<dbReference type="AlphaFoldDB" id="A0A6L9Y699"/>
<dbReference type="RefSeq" id="WP_163764386.1">
    <property type="nucleotide sequence ID" value="NZ_JAAGYR010000009.1"/>
</dbReference>
<sequence length="147" mass="17073">MTSSEFFIYLEKKMNDYPNLFLFRELEPKATIKNEREIENYLRAKLPPVYVAFQKTFGGGSFGFTELFSIAPDSEYYVLGIQNNINIINNGFFPIFDDQTGGIYCFKKAGSYFLDEIYYIDFSLSEISISLVKENFISLFNKLAFNL</sequence>
<organism evidence="1 2">
    <name type="scientific">Pelistega ratti</name>
    <dbReference type="NCBI Taxonomy" id="2652177"/>
    <lineage>
        <taxon>Bacteria</taxon>
        <taxon>Pseudomonadati</taxon>
        <taxon>Pseudomonadota</taxon>
        <taxon>Betaproteobacteria</taxon>
        <taxon>Burkholderiales</taxon>
        <taxon>Alcaligenaceae</taxon>
        <taxon>Pelistega</taxon>
    </lineage>
</organism>
<evidence type="ECO:0000313" key="1">
    <source>
        <dbReference type="EMBL" id="NEN75796.1"/>
    </source>
</evidence>
<dbReference type="InterPro" id="IPR037883">
    <property type="entry name" value="Knr4/Smi1-like_sf"/>
</dbReference>
<dbReference type="EMBL" id="JAAGYR010000009">
    <property type="protein sequence ID" value="NEN75796.1"/>
    <property type="molecule type" value="Genomic_DNA"/>
</dbReference>
<name>A0A6L9Y699_9BURK</name>
<accession>A0A6L9Y699</accession>